<dbReference type="EMBL" id="MT141192">
    <property type="protein sequence ID" value="QJA55972.1"/>
    <property type="molecule type" value="Genomic_DNA"/>
</dbReference>
<accession>A0A6M3IHM4</accession>
<proteinExistence type="predicted"/>
<sequence>MAKSKERVKRLIKKDVKRAMTTKEGAEAVAEVSREMSLEPGESPAITAAMAGVAPGTIVRIPGSIKGDTKVIYTEEDLLRMFPLVTFTPEETLPLTFQGIRVQALAGVEFTVPKCFKDIYDRSRRPKTAMKKELADMGIKIDEGAGALL</sequence>
<gene>
    <name evidence="1" type="ORF">MM415B01951_0009</name>
</gene>
<protein>
    <submittedName>
        <fullName evidence="1">Uncharacterized protein</fullName>
    </submittedName>
</protein>
<organism evidence="1">
    <name type="scientific">viral metagenome</name>
    <dbReference type="NCBI Taxonomy" id="1070528"/>
    <lineage>
        <taxon>unclassified sequences</taxon>
        <taxon>metagenomes</taxon>
        <taxon>organismal metagenomes</taxon>
    </lineage>
</organism>
<reference evidence="1" key="1">
    <citation type="submission" date="2020-03" db="EMBL/GenBank/DDBJ databases">
        <title>The deep terrestrial virosphere.</title>
        <authorList>
            <person name="Holmfeldt K."/>
            <person name="Nilsson E."/>
            <person name="Simone D."/>
            <person name="Lopez-Fernandez M."/>
            <person name="Wu X."/>
            <person name="de Brujin I."/>
            <person name="Lundin D."/>
            <person name="Andersson A."/>
            <person name="Bertilsson S."/>
            <person name="Dopson M."/>
        </authorList>
    </citation>
    <scope>NUCLEOTIDE SEQUENCE</scope>
    <source>
        <strain evidence="1">MM415B01951</strain>
    </source>
</reference>
<dbReference type="AlphaFoldDB" id="A0A6M3IHM4"/>
<evidence type="ECO:0000313" key="1">
    <source>
        <dbReference type="EMBL" id="QJA55972.1"/>
    </source>
</evidence>
<name>A0A6M3IHM4_9ZZZZ</name>